<dbReference type="GO" id="GO:0006508">
    <property type="term" value="P:proteolysis"/>
    <property type="evidence" value="ECO:0007669"/>
    <property type="project" value="UniProtKB-KW"/>
</dbReference>
<keyword evidence="2" id="KW-0482">Metalloprotease</keyword>
<keyword evidence="2" id="KW-0378">Hydrolase</keyword>
<dbReference type="AlphaFoldDB" id="A0A023G264"/>
<accession>A0A023G264</accession>
<feature type="region of interest" description="Disordered" evidence="1">
    <location>
        <begin position="235"/>
        <end position="263"/>
    </location>
</feature>
<proteinExistence type="evidence at transcript level"/>
<name>A0A023G264_AMBPA</name>
<evidence type="ECO:0000313" key="2">
    <source>
        <dbReference type="EMBL" id="JAC26980.1"/>
    </source>
</evidence>
<feature type="compositionally biased region" description="Basic and acidic residues" evidence="1">
    <location>
        <begin position="241"/>
        <end position="261"/>
    </location>
</feature>
<keyword evidence="2" id="KW-0645">Protease</keyword>
<organism evidence="2">
    <name type="scientific">Amblyomma parvum</name>
    <name type="common">South American tick</name>
    <dbReference type="NCBI Taxonomy" id="251391"/>
    <lineage>
        <taxon>Eukaryota</taxon>
        <taxon>Metazoa</taxon>
        <taxon>Ecdysozoa</taxon>
        <taxon>Arthropoda</taxon>
        <taxon>Chelicerata</taxon>
        <taxon>Arachnida</taxon>
        <taxon>Acari</taxon>
        <taxon>Parasitiformes</taxon>
        <taxon>Ixodida</taxon>
        <taxon>Ixodoidea</taxon>
        <taxon>Ixodidae</taxon>
        <taxon>Amblyomminae</taxon>
        <taxon>Amblyomma</taxon>
    </lineage>
</organism>
<dbReference type="GO" id="GO:0008237">
    <property type="term" value="F:metallopeptidase activity"/>
    <property type="evidence" value="ECO:0007669"/>
    <property type="project" value="UniProtKB-KW"/>
</dbReference>
<evidence type="ECO:0000256" key="1">
    <source>
        <dbReference type="SAM" id="MobiDB-lite"/>
    </source>
</evidence>
<protein>
    <submittedName>
        <fullName evidence="2">Putative tick metalloprotease 1</fullName>
    </submittedName>
</protein>
<dbReference type="EMBL" id="GBBL01000340">
    <property type="protein sequence ID" value="JAC26980.1"/>
    <property type="molecule type" value="mRNA"/>
</dbReference>
<reference evidence="2" key="1">
    <citation type="submission" date="2014-03" db="EMBL/GenBank/DDBJ databases">
        <title>The sialotranscriptome of Amblyomma triste, Amblyomma parvum and Amblyomma cajennense ticks, uncovered by 454-based RNA-seq.</title>
        <authorList>
            <person name="Garcia G.R."/>
            <person name="Gardinassi L.G."/>
            <person name="Ribeiro J.M."/>
            <person name="Anatrielo E."/>
            <person name="Ferreira B.R."/>
            <person name="Moreira H.N."/>
            <person name="Mafra C."/>
            <person name="Olegario M.M."/>
            <person name="Szabo P.J."/>
            <person name="Miranda-Santos I.K."/>
            <person name="Maruyama S.R."/>
        </authorList>
    </citation>
    <scope>NUCLEOTIDE SEQUENCE</scope>
    <source>
        <strain evidence="2">Araguapaz</strain>
        <tissue evidence="2">Salivary glands</tissue>
    </source>
</reference>
<feature type="non-terminal residue" evidence="2">
    <location>
        <position position="1"/>
    </location>
</feature>
<feature type="non-terminal residue" evidence="2">
    <location>
        <position position="357"/>
    </location>
</feature>
<sequence>DISQSTQARVVRCSLYVVCFWRLFLAEHIMQPTILLMVELVLSATESRASYLVYPRILESRADDGGLFLHIHEGLTLNLEKTTILAEDFLITSSTGFDSDAVVLYGRELEKNLYHDKRRQSTLVVKRMAGGLEISGMLNHHLRIAPVVGSRRSHGASLHEVVTISERNDLSSNGPEMEITQDSDKYDFYSGEDIQRGTTVVTKEHDAYYVHNVNEAQIMKEDDASALQDDISFSSSEAETTEDRQLPNEDEPNRDNETEAKRAKKHPMRFIVETCFVIDREFESQFKTIYDLIEYLATVLNAVALRFLDMNQPKVRFQLNKVIRNMTDIIINTTSDGVDVEATLDKMKELALVEWSA</sequence>